<feature type="transmembrane region" description="Helical" evidence="2">
    <location>
        <begin position="69"/>
        <end position="93"/>
    </location>
</feature>
<organism evidence="3 4">
    <name type="scientific">Thyridium curvatum</name>
    <dbReference type="NCBI Taxonomy" id="1093900"/>
    <lineage>
        <taxon>Eukaryota</taxon>
        <taxon>Fungi</taxon>
        <taxon>Dikarya</taxon>
        <taxon>Ascomycota</taxon>
        <taxon>Pezizomycotina</taxon>
        <taxon>Sordariomycetes</taxon>
        <taxon>Sordariomycetidae</taxon>
        <taxon>Thyridiales</taxon>
        <taxon>Thyridiaceae</taxon>
        <taxon>Thyridium</taxon>
    </lineage>
</organism>
<name>A0A507AWY1_9PEZI</name>
<evidence type="ECO:0000313" key="4">
    <source>
        <dbReference type="Proteomes" id="UP000319257"/>
    </source>
</evidence>
<dbReference type="GeneID" id="41975597"/>
<protein>
    <submittedName>
        <fullName evidence="3">Uncharacterized protein</fullName>
    </submittedName>
</protein>
<reference evidence="3 4" key="1">
    <citation type="submission" date="2019-06" db="EMBL/GenBank/DDBJ databases">
        <title>Draft genome sequence of the filamentous fungus Phialemoniopsis curvata isolated from diesel fuel.</title>
        <authorList>
            <person name="Varaljay V.A."/>
            <person name="Lyon W.J."/>
            <person name="Crouch A.L."/>
            <person name="Drake C.E."/>
            <person name="Hollomon J.M."/>
            <person name="Nadeau L.J."/>
            <person name="Nunn H.S."/>
            <person name="Stevenson B.S."/>
            <person name="Bojanowski C.L."/>
            <person name="Crookes-Goodson W.J."/>
        </authorList>
    </citation>
    <scope>NUCLEOTIDE SEQUENCE [LARGE SCALE GENOMIC DNA]</scope>
    <source>
        <strain evidence="3 4">D216</strain>
    </source>
</reference>
<feature type="region of interest" description="Disordered" evidence="1">
    <location>
        <begin position="171"/>
        <end position="197"/>
    </location>
</feature>
<evidence type="ECO:0000313" key="3">
    <source>
        <dbReference type="EMBL" id="TPX10944.1"/>
    </source>
</evidence>
<proteinExistence type="predicted"/>
<dbReference type="EMBL" id="SKBQ01000052">
    <property type="protein sequence ID" value="TPX10944.1"/>
    <property type="molecule type" value="Genomic_DNA"/>
</dbReference>
<gene>
    <name evidence="3" type="ORF">E0L32_008150</name>
</gene>
<dbReference type="InParanoid" id="A0A507AWY1"/>
<feature type="transmembrane region" description="Helical" evidence="2">
    <location>
        <begin position="24"/>
        <end position="48"/>
    </location>
</feature>
<comment type="caution">
    <text evidence="3">The sequence shown here is derived from an EMBL/GenBank/DDBJ whole genome shotgun (WGS) entry which is preliminary data.</text>
</comment>
<keyword evidence="2" id="KW-0472">Membrane</keyword>
<dbReference type="Proteomes" id="UP000319257">
    <property type="component" value="Unassembled WGS sequence"/>
</dbReference>
<sequence length="214" mass="23911">MEPYRSYTEHAVTTSSRGELSSEAVAAIVFVSFYFAFFIFLMQHARFFARVRRGLVAAEARRRVQNSSVAVCVMIFLAHVLRAVLIIPFDLFYSVTWNTCLVCSCGELDLDNWVGLPVQGITDLTYYDSPGVGVYWWDLNSDLQGEGHTAPPPTYRPWVPGHTRALDLEAQRAEDNTRSDGTRSPPPPYDSLAPFNEAPPAYHSIFTPAVATRG</sequence>
<dbReference type="RefSeq" id="XP_030992655.1">
    <property type="nucleotide sequence ID" value="XM_031142972.1"/>
</dbReference>
<accession>A0A507AWY1</accession>
<keyword evidence="2" id="KW-1133">Transmembrane helix</keyword>
<dbReference type="AlphaFoldDB" id="A0A507AWY1"/>
<evidence type="ECO:0000256" key="1">
    <source>
        <dbReference type="SAM" id="MobiDB-lite"/>
    </source>
</evidence>
<feature type="compositionally biased region" description="Basic and acidic residues" evidence="1">
    <location>
        <begin position="171"/>
        <end position="181"/>
    </location>
</feature>
<keyword evidence="2" id="KW-0812">Transmembrane</keyword>
<keyword evidence="4" id="KW-1185">Reference proteome</keyword>
<evidence type="ECO:0000256" key="2">
    <source>
        <dbReference type="SAM" id="Phobius"/>
    </source>
</evidence>